<keyword evidence="3" id="KW-1185">Reference proteome</keyword>
<feature type="region of interest" description="Disordered" evidence="1">
    <location>
        <begin position="33"/>
        <end position="57"/>
    </location>
</feature>
<organism evidence="2 3">
    <name type="scientific">Oleomonas cavernae</name>
    <dbReference type="NCBI Taxonomy" id="2320859"/>
    <lineage>
        <taxon>Bacteria</taxon>
        <taxon>Pseudomonadati</taxon>
        <taxon>Pseudomonadota</taxon>
        <taxon>Alphaproteobacteria</taxon>
        <taxon>Acetobacterales</taxon>
        <taxon>Acetobacteraceae</taxon>
        <taxon>Oleomonas</taxon>
    </lineage>
</organism>
<evidence type="ECO:0000313" key="2">
    <source>
        <dbReference type="EMBL" id="RJF87707.1"/>
    </source>
</evidence>
<dbReference type="Proteomes" id="UP000284605">
    <property type="component" value="Unassembled WGS sequence"/>
</dbReference>
<comment type="caution">
    <text evidence="2">The sequence shown here is derived from an EMBL/GenBank/DDBJ whole genome shotgun (WGS) entry which is preliminary data.</text>
</comment>
<name>A0A418WCD2_9PROT</name>
<dbReference type="EMBL" id="QYUK01000011">
    <property type="protein sequence ID" value="RJF87707.1"/>
    <property type="molecule type" value="Genomic_DNA"/>
</dbReference>
<evidence type="ECO:0000256" key="1">
    <source>
        <dbReference type="SAM" id="MobiDB-lite"/>
    </source>
</evidence>
<proteinExistence type="predicted"/>
<reference evidence="2 3" key="1">
    <citation type="submission" date="2018-09" db="EMBL/GenBank/DDBJ databases">
        <authorList>
            <person name="Zhu H."/>
        </authorList>
    </citation>
    <scope>NUCLEOTIDE SEQUENCE [LARGE SCALE GENOMIC DNA]</scope>
    <source>
        <strain evidence="2 3">K1W22B-8</strain>
    </source>
</reference>
<sequence length="96" mass="10302">MSSNPFTVDLKGLKTRPKAEGAAIEKAADVAGDAHGFTTREPGRRGRLPSPRTGQIHAKTLPGVADEIANEARARGTTQGVIIEEAWAVWKELRGR</sequence>
<dbReference type="AlphaFoldDB" id="A0A418WCD2"/>
<accession>A0A418WCD2</accession>
<evidence type="ECO:0000313" key="3">
    <source>
        <dbReference type="Proteomes" id="UP000284605"/>
    </source>
</evidence>
<gene>
    <name evidence="2" type="ORF">D3874_12310</name>
</gene>
<protein>
    <submittedName>
        <fullName evidence="2">Chromosome partitioning protein ParB</fullName>
    </submittedName>
</protein>